<evidence type="ECO:0000256" key="5">
    <source>
        <dbReference type="ARBA" id="ARBA00010617"/>
    </source>
</evidence>
<evidence type="ECO:0000256" key="3">
    <source>
        <dbReference type="ARBA" id="ARBA00004174"/>
    </source>
</evidence>
<evidence type="ECO:0000313" key="17">
    <source>
        <dbReference type="RefSeq" id="XP_025834823.1"/>
    </source>
</evidence>
<dbReference type="InterPro" id="IPR017972">
    <property type="entry name" value="Cyt_P450_CS"/>
</dbReference>
<comment type="subcellular location">
    <subcellularLocation>
        <location evidence="4">Endoplasmic reticulum membrane</location>
        <topology evidence="4">Peripheral membrane protein</topology>
    </subcellularLocation>
    <subcellularLocation>
        <location evidence="3">Microsome membrane</location>
        <topology evidence="3">Peripheral membrane protein</topology>
    </subcellularLocation>
</comment>
<accession>A0A7F5RFQ4</accession>
<evidence type="ECO:0000256" key="15">
    <source>
        <dbReference type="RuleBase" id="RU000461"/>
    </source>
</evidence>
<evidence type="ECO:0000256" key="6">
    <source>
        <dbReference type="ARBA" id="ARBA00022617"/>
    </source>
</evidence>
<keyword evidence="16" id="KW-1185">Reference proteome</keyword>
<sequence>MFTLLFFTSLVTLIIYITVNHKRKWKALDNIPSPPTYPIIGHLPVFIGSMEEVTHKLRIILNFHDRMVKVWSGPFNLVFINNPKDAEIILKNSKDIDKSPDYKYWKSLVGESLFTSVTDSRYKRNKKLILASLTLNNVKEFFDSFNKHTDNLISTLNKKTGREFNIGDDLSMCSMNILLETVLGYSKEDLRKDAKAIMDSVDRFAKYGAEKVLKYWLRPYFVTWLLGYQKKINKDCAFMENITSQIINERSKNRKQNEDKFTVFIDTLLDARDENGPCFSLKEIKDEIITIIFAGQDTVTTALGFSLCLLGRHKNVQDKLYEETVTKLDKDDCYITYDSLKDLEYLGRVVQETLRLYPSAPVVGKVALNDIDLDGQIIPKDTKMAISLYHLQRNRNNYTNPNVFDPDNFLPEKINSRHPYSYIPFSSGNRACIGQTYSVLLLKVILAKIILNFKIHSKKPEEDYKFAFEPTVKRKDGFLVTLEPRNNKTCS</sequence>
<dbReference type="GO" id="GO:0005506">
    <property type="term" value="F:iron ion binding"/>
    <property type="evidence" value="ECO:0007669"/>
    <property type="project" value="InterPro"/>
</dbReference>
<comment type="similarity">
    <text evidence="5 15">Belongs to the cytochrome P450 family.</text>
</comment>
<dbReference type="GeneID" id="108741487"/>
<dbReference type="PANTHER" id="PTHR24291">
    <property type="entry name" value="CYTOCHROME P450 FAMILY 4"/>
    <property type="match status" value="1"/>
</dbReference>
<comment type="function">
    <text evidence="2">May be involved in the metabolism of insect hormones and in the breakdown of synthetic insecticides.</text>
</comment>
<reference evidence="17" key="1">
    <citation type="submission" date="2025-08" db="UniProtKB">
        <authorList>
            <consortium name="RefSeq"/>
        </authorList>
    </citation>
    <scope>IDENTIFICATION</scope>
    <source>
        <tissue evidence="17">Entire body</tissue>
    </source>
</reference>
<dbReference type="PANTHER" id="PTHR24291:SF189">
    <property type="entry name" value="CYTOCHROME P450 4C3-RELATED"/>
    <property type="match status" value="1"/>
</dbReference>
<gene>
    <name evidence="17" type="primary">LOC108741487</name>
</gene>
<keyword evidence="13" id="KW-0472">Membrane</keyword>
<evidence type="ECO:0000256" key="14">
    <source>
        <dbReference type="PIRSR" id="PIRSR602401-1"/>
    </source>
</evidence>
<dbReference type="PRINTS" id="PR00385">
    <property type="entry name" value="P450"/>
</dbReference>
<keyword evidence="8" id="KW-0256">Endoplasmic reticulum</keyword>
<dbReference type="PRINTS" id="PR00463">
    <property type="entry name" value="EP450I"/>
</dbReference>
<dbReference type="GO" id="GO:0005789">
    <property type="term" value="C:endoplasmic reticulum membrane"/>
    <property type="evidence" value="ECO:0007669"/>
    <property type="project" value="UniProtKB-SubCell"/>
</dbReference>
<dbReference type="InterPro" id="IPR036396">
    <property type="entry name" value="Cyt_P450_sf"/>
</dbReference>
<keyword evidence="12 15" id="KW-0503">Monooxygenase</keyword>
<dbReference type="Proteomes" id="UP000192223">
    <property type="component" value="Unplaced"/>
</dbReference>
<evidence type="ECO:0000256" key="8">
    <source>
        <dbReference type="ARBA" id="ARBA00022824"/>
    </source>
</evidence>
<keyword evidence="10 15" id="KW-0560">Oxidoreductase</keyword>
<dbReference type="InterPro" id="IPR050196">
    <property type="entry name" value="Cytochrome_P450_Monoox"/>
</dbReference>
<dbReference type="Pfam" id="PF00067">
    <property type="entry name" value="p450"/>
    <property type="match status" value="1"/>
</dbReference>
<evidence type="ECO:0000256" key="9">
    <source>
        <dbReference type="ARBA" id="ARBA00022848"/>
    </source>
</evidence>
<keyword evidence="7 14" id="KW-0479">Metal-binding</keyword>
<dbReference type="Gene3D" id="1.10.630.10">
    <property type="entry name" value="Cytochrome P450"/>
    <property type="match status" value="1"/>
</dbReference>
<evidence type="ECO:0000256" key="2">
    <source>
        <dbReference type="ARBA" id="ARBA00003690"/>
    </source>
</evidence>
<keyword evidence="11 14" id="KW-0408">Iron</keyword>
<dbReference type="GO" id="GO:0016705">
    <property type="term" value="F:oxidoreductase activity, acting on paired donors, with incorporation or reduction of molecular oxygen"/>
    <property type="evidence" value="ECO:0007669"/>
    <property type="project" value="InterPro"/>
</dbReference>
<dbReference type="AlphaFoldDB" id="A0A7F5RFQ4"/>
<dbReference type="InterPro" id="IPR001128">
    <property type="entry name" value="Cyt_P450"/>
</dbReference>
<evidence type="ECO:0000256" key="13">
    <source>
        <dbReference type="ARBA" id="ARBA00023136"/>
    </source>
</evidence>
<dbReference type="InParanoid" id="A0A7F5RFQ4"/>
<dbReference type="OrthoDB" id="1470350at2759"/>
<dbReference type="KEGG" id="apln:108741487"/>
<evidence type="ECO:0000256" key="10">
    <source>
        <dbReference type="ARBA" id="ARBA00023002"/>
    </source>
</evidence>
<protein>
    <submittedName>
        <fullName evidence="17">Cytochrome P450 4C1-like</fullName>
    </submittedName>
</protein>
<dbReference type="RefSeq" id="XP_025834823.1">
    <property type="nucleotide sequence ID" value="XM_025979038.1"/>
</dbReference>
<organism evidence="16 17">
    <name type="scientific">Agrilus planipennis</name>
    <name type="common">Emerald ash borer</name>
    <name type="synonym">Agrilus marcopoli</name>
    <dbReference type="NCBI Taxonomy" id="224129"/>
    <lineage>
        <taxon>Eukaryota</taxon>
        <taxon>Metazoa</taxon>
        <taxon>Ecdysozoa</taxon>
        <taxon>Arthropoda</taxon>
        <taxon>Hexapoda</taxon>
        <taxon>Insecta</taxon>
        <taxon>Pterygota</taxon>
        <taxon>Neoptera</taxon>
        <taxon>Endopterygota</taxon>
        <taxon>Coleoptera</taxon>
        <taxon>Polyphaga</taxon>
        <taxon>Elateriformia</taxon>
        <taxon>Buprestoidea</taxon>
        <taxon>Buprestidae</taxon>
        <taxon>Agrilinae</taxon>
        <taxon>Agrilus</taxon>
    </lineage>
</organism>
<comment type="cofactor">
    <cofactor evidence="1 14">
        <name>heme</name>
        <dbReference type="ChEBI" id="CHEBI:30413"/>
    </cofactor>
</comment>
<name>A0A7F5RFQ4_AGRPL</name>
<dbReference type="InterPro" id="IPR002401">
    <property type="entry name" value="Cyt_P450_E_grp-I"/>
</dbReference>
<keyword evidence="6 14" id="KW-0349">Heme</keyword>
<feature type="binding site" description="axial binding residue" evidence="14">
    <location>
        <position position="432"/>
    </location>
    <ligand>
        <name>heme</name>
        <dbReference type="ChEBI" id="CHEBI:30413"/>
    </ligand>
    <ligandPart>
        <name>Fe</name>
        <dbReference type="ChEBI" id="CHEBI:18248"/>
    </ligandPart>
</feature>
<proteinExistence type="inferred from homology"/>
<evidence type="ECO:0000313" key="16">
    <source>
        <dbReference type="Proteomes" id="UP000192223"/>
    </source>
</evidence>
<evidence type="ECO:0000256" key="7">
    <source>
        <dbReference type="ARBA" id="ARBA00022723"/>
    </source>
</evidence>
<dbReference type="SUPFAM" id="SSF48264">
    <property type="entry name" value="Cytochrome P450"/>
    <property type="match status" value="1"/>
</dbReference>
<dbReference type="GO" id="GO:0020037">
    <property type="term" value="F:heme binding"/>
    <property type="evidence" value="ECO:0007669"/>
    <property type="project" value="InterPro"/>
</dbReference>
<keyword evidence="9" id="KW-0492">Microsome</keyword>
<evidence type="ECO:0000256" key="4">
    <source>
        <dbReference type="ARBA" id="ARBA00004406"/>
    </source>
</evidence>
<dbReference type="GO" id="GO:0004497">
    <property type="term" value="F:monooxygenase activity"/>
    <property type="evidence" value="ECO:0007669"/>
    <property type="project" value="UniProtKB-KW"/>
</dbReference>
<evidence type="ECO:0000256" key="1">
    <source>
        <dbReference type="ARBA" id="ARBA00001971"/>
    </source>
</evidence>
<evidence type="ECO:0000256" key="12">
    <source>
        <dbReference type="ARBA" id="ARBA00023033"/>
    </source>
</evidence>
<evidence type="ECO:0000256" key="11">
    <source>
        <dbReference type="ARBA" id="ARBA00023004"/>
    </source>
</evidence>
<dbReference type="PROSITE" id="PS00086">
    <property type="entry name" value="CYTOCHROME_P450"/>
    <property type="match status" value="1"/>
</dbReference>